<dbReference type="OrthoDB" id="9757771at2"/>
<proteinExistence type="predicted"/>
<dbReference type="KEGG" id="dez:DKM44_13600"/>
<dbReference type="InterPro" id="IPR025110">
    <property type="entry name" value="AMP-bd_C"/>
</dbReference>
<feature type="domain" description="AMP-binding enzyme C-terminal" evidence="2">
    <location>
        <begin position="450"/>
        <end position="525"/>
    </location>
</feature>
<accession>A0A2Z3JGL4</accession>
<protein>
    <submittedName>
        <fullName evidence="3">Long-chain fatty acid--CoA ligase</fullName>
    </submittedName>
</protein>
<dbReference type="Gene3D" id="3.30.300.30">
    <property type="match status" value="1"/>
</dbReference>
<dbReference type="PANTHER" id="PTHR43767">
    <property type="entry name" value="LONG-CHAIN-FATTY-ACID--COA LIGASE"/>
    <property type="match status" value="1"/>
</dbReference>
<dbReference type="Proteomes" id="UP000245368">
    <property type="component" value="Chromosome"/>
</dbReference>
<evidence type="ECO:0000313" key="3">
    <source>
        <dbReference type="EMBL" id="AWN24132.1"/>
    </source>
</evidence>
<dbReference type="NCBIfam" id="NF006181">
    <property type="entry name" value="PRK08314.1"/>
    <property type="match status" value="1"/>
</dbReference>
<dbReference type="Pfam" id="PF13193">
    <property type="entry name" value="AMP-binding_C"/>
    <property type="match status" value="1"/>
</dbReference>
<dbReference type="InterPro" id="IPR045851">
    <property type="entry name" value="AMP-bd_C_sf"/>
</dbReference>
<keyword evidence="4" id="KW-1185">Reference proteome</keyword>
<dbReference type="PANTHER" id="PTHR43767:SF1">
    <property type="entry name" value="NONRIBOSOMAL PEPTIDE SYNTHASE PES1 (EUROFUNG)-RELATED"/>
    <property type="match status" value="1"/>
</dbReference>
<dbReference type="PROSITE" id="PS00455">
    <property type="entry name" value="AMP_BINDING"/>
    <property type="match status" value="1"/>
</dbReference>
<evidence type="ECO:0000313" key="4">
    <source>
        <dbReference type="Proteomes" id="UP000245368"/>
    </source>
</evidence>
<evidence type="ECO:0000259" key="1">
    <source>
        <dbReference type="Pfam" id="PF00501"/>
    </source>
</evidence>
<keyword evidence="3" id="KW-0436">Ligase</keyword>
<dbReference type="InterPro" id="IPR020845">
    <property type="entry name" value="AMP-binding_CS"/>
</dbReference>
<dbReference type="InterPro" id="IPR042099">
    <property type="entry name" value="ANL_N_sf"/>
</dbReference>
<dbReference type="Pfam" id="PF00501">
    <property type="entry name" value="AMP-binding"/>
    <property type="match status" value="1"/>
</dbReference>
<dbReference type="AlphaFoldDB" id="A0A2Z3JGL4"/>
<feature type="domain" description="AMP-dependent synthetase/ligase" evidence="1">
    <location>
        <begin position="27"/>
        <end position="396"/>
    </location>
</feature>
<dbReference type="GO" id="GO:0016878">
    <property type="term" value="F:acid-thiol ligase activity"/>
    <property type="evidence" value="ECO:0007669"/>
    <property type="project" value="UniProtKB-ARBA"/>
</dbReference>
<dbReference type="EMBL" id="CP029494">
    <property type="protein sequence ID" value="AWN24132.1"/>
    <property type="molecule type" value="Genomic_DNA"/>
</dbReference>
<dbReference type="InterPro" id="IPR000873">
    <property type="entry name" value="AMP-dep_synth/lig_dom"/>
</dbReference>
<dbReference type="Gene3D" id="3.40.50.12780">
    <property type="entry name" value="N-terminal domain of ligase-like"/>
    <property type="match status" value="1"/>
</dbReference>
<evidence type="ECO:0000259" key="2">
    <source>
        <dbReference type="Pfam" id="PF13193"/>
    </source>
</evidence>
<dbReference type="SUPFAM" id="SSF56801">
    <property type="entry name" value="Acetyl-CoA synthetase-like"/>
    <property type="match status" value="1"/>
</dbReference>
<sequence>MTRYWPEKMPRSLTLPRTSLAQNLQFSALKFPDKTALYFYGQETSYAQLFDRSRRLAAHLKAQGVGKGDRVLLWMQNSPQWAVAAHAIWVLGAVVVPLSPMLQARELAFFLQDADIQVGVLGAELYVRAQEAQLGHAVVANLGAGMQDSPWPFPEGLNVQVTLREGDVTFEDALNSEPAELVQVDPEDLCVMPYTSGTTGRPKGCMHPHRSAQANITGAGVWVSTSMEDVYLATLPFFHVTGFINSLVAPLSGGGKIVIMARWDRELAQQLIKDQGVTIWTNTATMVIDLLANPNFDAGNLASLRSMTGGGASLPAAVGQRLQDQTGITFLEGYGLSETMAQSHSTPKSHPKFQCLGIALFNVDARIVDLDSGRELPPGEIGEIVISGPQVMQGYWKRPEENAKAFSDIGGKRFFHSGDLGYQDEEGFFFFTDRLKRMVNVSGLKVWPAEVENVLHGHPAIQEACVIALPDERSGERARALVVLRAGQQATPQEIEAWARTQMAAYKVPRDYQFVDSLPRGPTGKVAWRPLQEAARAELSAASSGPN</sequence>
<dbReference type="RefSeq" id="WP_109827858.1">
    <property type="nucleotide sequence ID" value="NZ_CP029494.1"/>
</dbReference>
<name>A0A2Z3JGL4_9DEIO</name>
<reference evidence="3 4" key="1">
    <citation type="submission" date="2018-05" db="EMBL/GenBank/DDBJ databases">
        <title>Complete Genome Sequence of Deinococcus sp. strain 17bor-2.</title>
        <authorList>
            <person name="Srinivasan S."/>
        </authorList>
    </citation>
    <scope>NUCLEOTIDE SEQUENCE [LARGE SCALE GENOMIC DNA]</scope>
    <source>
        <strain evidence="3 4">17bor-2</strain>
    </source>
</reference>
<dbReference type="InterPro" id="IPR050237">
    <property type="entry name" value="ATP-dep_AMP-bd_enzyme"/>
</dbReference>
<gene>
    <name evidence="3" type="ORF">DKM44_13600</name>
</gene>
<organism evidence="3 4">
    <name type="scientific">Deinococcus irradiatisoli</name>
    <dbReference type="NCBI Taxonomy" id="2202254"/>
    <lineage>
        <taxon>Bacteria</taxon>
        <taxon>Thermotogati</taxon>
        <taxon>Deinococcota</taxon>
        <taxon>Deinococci</taxon>
        <taxon>Deinococcales</taxon>
        <taxon>Deinococcaceae</taxon>
        <taxon>Deinococcus</taxon>
    </lineage>
</organism>